<evidence type="ECO:0000313" key="2">
    <source>
        <dbReference type="EMBL" id="EEF41223.1"/>
    </source>
</evidence>
<name>B9S503_RICCO</name>
<dbReference type="GO" id="GO:0047672">
    <property type="term" value="F:anthranilate N-benzoyltransferase activity"/>
    <property type="evidence" value="ECO:0007669"/>
    <property type="project" value="UniProtKB-EC"/>
</dbReference>
<dbReference type="STRING" id="3988.B9S503"/>
<organism evidence="2 3">
    <name type="scientific">Ricinus communis</name>
    <name type="common">Castor bean</name>
    <dbReference type="NCBI Taxonomy" id="3988"/>
    <lineage>
        <taxon>Eukaryota</taxon>
        <taxon>Viridiplantae</taxon>
        <taxon>Streptophyta</taxon>
        <taxon>Embryophyta</taxon>
        <taxon>Tracheophyta</taxon>
        <taxon>Spermatophyta</taxon>
        <taxon>Magnoliopsida</taxon>
        <taxon>eudicotyledons</taxon>
        <taxon>Gunneridae</taxon>
        <taxon>Pentapetalae</taxon>
        <taxon>rosids</taxon>
        <taxon>fabids</taxon>
        <taxon>Malpighiales</taxon>
        <taxon>Euphorbiaceae</taxon>
        <taxon>Acalyphoideae</taxon>
        <taxon>Acalypheae</taxon>
        <taxon>Ricinus</taxon>
    </lineage>
</organism>
<dbReference type="EC" id="2.3.1.144" evidence="2"/>
<reference evidence="3" key="1">
    <citation type="journal article" date="2010" name="Nat. Biotechnol.">
        <title>Draft genome sequence of the oilseed species Ricinus communis.</title>
        <authorList>
            <person name="Chan A.P."/>
            <person name="Crabtree J."/>
            <person name="Zhao Q."/>
            <person name="Lorenzi H."/>
            <person name="Orvis J."/>
            <person name="Puiu D."/>
            <person name="Melake-Berhan A."/>
            <person name="Jones K.M."/>
            <person name="Redman J."/>
            <person name="Chen G."/>
            <person name="Cahoon E.B."/>
            <person name="Gedil M."/>
            <person name="Stanke M."/>
            <person name="Haas B.J."/>
            <person name="Wortman J.R."/>
            <person name="Fraser-Liggett C.M."/>
            <person name="Ravel J."/>
            <person name="Rabinowicz P.D."/>
        </authorList>
    </citation>
    <scope>NUCLEOTIDE SEQUENCE [LARGE SCALE GENOMIC DNA]</scope>
    <source>
        <strain evidence="3">cv. Hale</strain>
    </source>
</reference>
<dbReference type="Gene3D" id="3.30.559.10">
    <property type="entry name" value="Chloramphenicol acetyltransferase-like domain"/>
    <property type="match status" value="2"/>
</dbReference>
<gene>
    <name evidence="2" type="ORF">RCOM_1719230</name>
</gene>
<protein>
    <submittedName>
        <fullName evidence="2">Anthranilate N-benzoyltransferase protein, putative</fullName>
        <ecNumber evidence="2">2.3.1.144</ecNumber>
    </submittedName>
</protein>
<accession>B9S503</accession>
<dbReference type="AlphaFoldDB" id="B9S503"/>
<dbReference type="InterPro" id="IPR050317">
    <property type="entry name" value="Plant_Fungal_Acyltransferase"/>
</dbReference>
<evidence type="ECO:0000256" key="1">
    <source>
        <dbReference type="ARBA" id="ARBA00009861"/>
    </source>
</evidence>
<dbReference type="PANTHER" id="PTHR31642">
    <property type="entry name" value="TRICHOTHECENE 3-O-ACETYLTRANSFERASE"/>
    <property type="match status" value="1"/>
</dbReference>
<dbReference type="Proteomes" id="UP000008311">
    <property type="component" value="Unassembled WGS sequence"/>
</dbReference>
<proteinExistence type="inferred from homology"/>
<keyword evidence="2" id="KW-0808">Transferase</keyword>
<dbReference type="GO" id="GO:0016747">
    <property type="term" value="F:acyltransferase activity, transferring groups other than amino-acyl groups"/>
    <property type="evidence" value="ECO:0000318"/>
    <property type="project" value="GO_Central"/>
</dbReference>
<keyword evidence="3" id="KW-1185">Reference proteome</keyword>
<dbReference type="EMBL" id="EQ973868">
    <property type="protein sequence ID" value="EEF41223.1"/>
    <property type="molecule type" value="Genomic_DNA"/>
</dbReference>
<sequence length="439" mass="49402">MEDLKLVEKVVITPENPTDRRRIFLSNIDLSLVVYQESVSFFDPPLSKLSFSESCNNLCSALGKLLVPYDFFAGRLVPALEDKDRFEIDCNGAGAVVAAAKTSSTLSQLGELLAPKEEFRQLVAFLQDESEQVELQDKPLLHLQLTQFACGSLAVGIRYNHAIMDGTAFSEFKTNWAAFSRGDGLVIEPKPDRTIFRGRDPPIINHLHQEYSTSCNNNFLTAWDTEGIDHKDTPSQGQTHIIYLSRQYLASLKKAALEDGRMKNCTTFQVVAAKMWKAWSIAVKMKDDITSTLLFPTNIRNIIRPKAPNGFAGNAVLTCFAQARINELKEKDDSYLVTKVQEGIYRVDDDYVRSVIDWLTVHCGGLPCMENSLRLVPWWRLRLEEDVFACGKLKCTTPIVVKPGFAFLLPDLQGEGGINVCLELPDAEMEEFSRLMMEW</sequence>
<evidence type="ECO:0000313" key="3">
    <source>
        <dbReference type="Proteomes" id="UP000008311"/>
    </source>
</evidence>
<comment type="similarity">
    <text evidence="1">Belongs to the plant acyltransferase family.</text>
</comment>
<keyword evidence="2" id="KW-0012">Acyltransferase</keyword>
<dbReference type="eggNOG" id="ENOG502QUD2">
    <property type="taxonomic scope" value="Eukaryota"/>
</dbReference>
<dbReference type="InParanoid" id="B9S503"/>
<dbReference type="InterPro" id="IPR023213">
    <property type="entry name" value="CAT-like_dom_sf"/>
</dbReference>
<dbReference type="Pfam" id="PF02458">
    <property type="entry name" value="Transferase"/>
    <property type="match status" value="1"/>
</dbReference>
<dbReference type="PANTHER" id="PTHR31642:SF217">
    <property type="entry name" value="OMEGA-HYDROXYPALMITATE O-FERULOYL TRANSFERASE-LIKE ISOFORM X1"/>
    <property type="match status" value="1"/>
</dbReference>